<feature type="compositionally biased region" description="Basic and acidic residues" evidence="1">
    <location>
        <begin position="142"/>
        <end position="154"/>
    </location>
</feature>
<dbReference type="Proteomes" id="UP000324222">
    <property type="component" value="Unassembled WGS sequence"/>
</dbReference>
<sequence length="154" mass="16869">MYLLPQDFTIDLEFLARPLPDLPLLPSTQFIILEILPTTTSITTAFTFPFPYPAVAIAPPPGTVVPDKPHSAHLTRRGFVRGRGGIDVTVAVVMPPPHELQVMMGSAAHLAILDATCRRLPFKGPQPTSTYGGRPAIRTPGRRTENRIENSLHK</sequence>
<gene>
    <name evidence="2" type="ORF">E2C01_038879</name>
</gene>
<evidence type="ECO:0000256" key="1">
    <source>
        <dbReference type="SAM" id="MobiDB-lite"/>
    </source>
</evidence>
<evidence type="ECO:0000313" key="2">
    <source>
        <dbReference type="EMBL" id="MPC45189.1"/>
    </source>
</evidence>
<keyword evidence="3" id="KW-1185">Reference proteome</keyword>
<organism evidence="2 3">
    <name type="scientific">Portunus trituberculatus</name>
    <name type="common">Swimming crab</name>
    <name type="synonym">Neptunus trituberculatus</name>
    <dbReference type="NCBI Taxonomy" id="210409"/>
    <lineage>
        <taxon>Eukaryota</taxon>
        <taxon>Metazoa</taxon>
        <taxon>Ecdysozoa</taxon>
        <taxon>Arthropoda</taxon>
        <taxon>Crustacea</taxon>
        <taxon>Multicrustacea</taxon>
        <taxon>Malacostraca</taxon>
        <taxon>Eumalacostraca</taxon>
        <taxon>Eucarida</taxon>
        <taxon>Decapoda</taxon>
        <taxon>Pleocyemata</taxon>
        <taxon>Brachyura</taxon>
        <taxon>Eubrachyura</taxon>
        <taxon>Portunoidea</taxon>
        <taxon>Portunidae</taxon>
        <taxon>Portuninae</taxon>
        <taxon>Portunus</taxon>
    </lineage>
</organism>
<dbReference type="EMBL" id="VSRR010006615">
    <property type="protein sequence ID" value="MPC45189.1"/>
    <property type="molecule type" value="Genomic_DNA"/>
</dbReference>
<evidence type="ECO:0000313" key="3">
    <source>
        <dbReference type="Proteomes" id="UP000324222"/>
    </source>
</evidence>
<feature type="region of interest" description="Disordered" evidence="1">
    <location>
        <begin position="123"/>
        <end position="154"/>
    </location>
</feature>
<name>A0A5B7FJ53_PORTR</name>
<reference evidence="2 3" key="1">
    <citation type="submission" date="2019-05" db="EMBL/GenBank/DDBJ databases">
        <title>Another draft genome of Portunus trituberculatus and its Hox gene families provides insights of decapod evolution.</title>
        <authorList>
            <person name="Jeong J.-H."/>
            <person name="Song I."/>
            <person name="Kim S."/>
            <person name="Choi T."/>
            <person name="Kim D."/>
            <person name="Ryu S."/>
            <person name="Kim W."/>
        </authorList>
    </citation>
    <scope>NUCLEOTIDE SEQUENCE [LARGE SCALE GENOMIC DNA]</scope>
    <source>
        <tissue evidence="2">Muscle</tissue>
    </source>
</reference>
<dbReference type="AlphaFoldDB" id="A0A5B7FJ53"/>
<protein>
    <submittedName>
        <fullName evidence="2">Uncharacterized protein</fullName>
    </submittedName>
</protein>
<accession>A0A5B7FJ53</accession>
<comment type="caution">
    <text evidence="2">The sequence shown here is derived from an EMBL/GenBank/DDBJ whole genome shotgun (WGS) entry which is preliminary data.</text>
</comment>
<proteinExistence type="predicted"/>